<protein>
    <submittedName>
        <fullName evidence="5">Glycoside hydrolase family 3 protein</fullName>
    </submittedName>
</protein>
<dbReference type="PANTHER" id="PTHR30480">
    <property type="entry name" value="BETA-HEXOSAMINIDASE-RELATED"/>
    <property type="match status" value="1"/>
</dbReference>
<comment type="caution">
    <text evidence="5">The sequence shown here is derived from an EMBL/GenBank/DDBJ whole genome shotgun (WGS) entry which is preliminary data.</text>
</comment>
<keyword evidence="2 5" id="KW-0378">Hydrolase</keyword>
<proteinExistence type="inferred from homology"/>
<evidence type="ECO:0000256" key="2">
    <source>
        <dbReference type="ARBA" id="ARBA00022801"/>
    </source>
</evidence>
<keyword evidence="3" id="KW-0326">Glycosidase</keyword>
<dbReference type="GO" id="GO:0009254">
    <property type="term" value="P:peptidoglycan turnover"/>
    <property type="evidence" value="ECO:0007669"/>
    <property type="project" value="TreeGrafter"/>
</dbReference>
<gene>
    <name evidence="5" type="ORF">G1H11_01960</name>
</gene>
<name>A0A6N9YGM9_9ACTN</name>
<dbReference type="Pfam" id="PF00933">
    <property type="entry name" value="Glyco_hydro_3"/>
    <property type="match status" value="1"/>
</dbReference>
<comment type="similarity">
    <text evidence="1">Belongs to the glycosyl hydrolase 3 family.</text>
</comment>
<dbReference type="SUPFAM" id="SSF51445">
    <property type="entry name" value="(Trans)glycosidases"/>
    <property type="match status" value="1"/>
</dbReference>
<dbReference type="PRINTS" id="PR00133">
    <property type="entry name" value="GLHYDRLASE3"/>
</dbReference>
<sequence length="494" mass="50913">MPPTIPHAGELRRQALTTLFPGFEGTAAPPPWVLRLGAEGLGGVVLFGRNVDPARGDRGVGELTAALHDAGLLVAIDEEGGDVTRLDAARGSSLPGNAALGTVDDPALTEQVAAELGARLKSCGIDLNLAPVADVDTHAGNPVIGVRSFGSDPDLVARHVAAFVRGQQRHGVGATAKHFPGHGGTSEDSHLTVPVLGTGIDDIRRTDLPPFRSAVKADVKVVMTAHVRIPVLDPELPATLSPVVTGILRDELGFDGVVMTDGLDMHAISRTSGHVEAGVLALAAGVDALCVGGDTTGPELVEKMAQALVDAVLSGRLPAARLAEAASRVNQLRAWSRQLVPQVPASGAAAHAARRAVISRGDVLLTRPALVIELHDEPSLAAGDVPWGVGAPLTARLPGTVVVQMSANDADPATVIAQHPEARVVVCVRGVRRRPWQARLVAAVRRSRPDVIVVDHDSGTPGEVLGTHHVVAYGAARVTAEAAADILSGRGQAG</sequence>
<dbReference type="EMBL" id="JAAGOB010000001">
    <property type="protein sequence ID" value="NED94068.1"/>
    <property type="molecule type" value="Genomic_DNA"/>
</dbReference>
<dbReference type="InterPro" id="IPR019800">
    <property type="entry name" value="Glyco_hydro_3_AS"/>
</dbReference>
<evidence type="ECO:0000313" key="6">
    <source>
        <dbReference type="Proteomes" id="UP000469185"/>
    </source>
</evidence>
<dbReference type="InterPro" id="IPR017853">
    <property type="entry name" value="GH"/>
</dbReference>
<organism evidence="5 6">
    <name type="scientific">Phytoactinopolyspora alkaliphila</name>
    <dbReference type="NCBI Taxonomy" id="1783498"/>
    <lineage>
        <taxon>Bacteria</taxon>
        <taxon>Bacillati</taxon>
        <taxon>Actinomycetota</taxon>
        <taxon>Actinomycetes</taxon>
        <taxon>Jiangellales</taxon>
        <taxon>Jiangellaceae</taxon>
        <taxon>Phytoactinopolyspora</taxon>
    </lineage>
</organism>
<dbReference type="InterPro" id="IPR050226">
    <property type="entry name" value="NagZ_Beta-hexosaminidase"/>
</dbReference>
<evidence type="ECO:0000256" key="3">
    <source>
        <dbReference type="ARBA" id="ARBA00023295"/>
    </source>
</evidence>
<evidence type="ECO:0000313" key="5">
    <source>
        <dbReference type="EMBL" id="NED94068.1"/>
    </source>
</evidence>
<dbReference type="GO" id="GO:0005975">
    <property type="term" value="P:carbohydrate metabolic process"/>
    <property type="evidence" value="ECO:0007669"/>
    <property type="project" value="InterPro"/>
</dbReference>
<dbReference type="Gene3D" id="3.20.20.300">
    <property type="entry name" value="Glycoside hydrolase, family 3, N-terminal domain"/>
    <property type="match status" value="1"/>
</dbReference>
<dbReference type="PANTHER" id="PTHR30480:SF16">
    <property type="entry name" value="GLYCOSIDE HYDROLASE FAMILY 3 DOMAIN PROTEIN"/>
    <property type="match status" value="1"/>
</dbReference>
<dbReference type="InterPro" id="IPR036962">
    <property type="entry name" value="Glyco_hydro_3_N_sf"/>
</dbReference>
<reference evidence="5 6" key="1">
    <citation type="submission" date="2020-02" db="EMBL/GenBank/DDBJ databases">
        <authorList>
            <person name="Li X.-J."/>
            <person name="Feng X.-M."/>
        </authorList>
    </citation>
    <scope>NUCLEOTIDE SEQUENCE [LARGE SCALE GENOMIC DNA]</scope>
    <source>
        <strain evidence="5 6">CGMCC 4.7225</strain>
    </source>
</reference>
<dbReference type="AlphaFoldDB" id="A0A6N9YGM9"/>
<accession>A0A6N9YGM9</accession>
<dbReference type="RefSeq" id="WP_163815481.1">
    <property type="nucleotide sequence ID" value="NZ_JAAGOB010000001.1"/>
</dbReference>
<feature type="domain" description="Glycoside hydrolase family 3 N-terminal" evidence="4">
    <location>
        <begin position="39"/>
        <end position="331"/>
    </location>
</feature>
<dbReference type="GO" id="GO:0004553">
    <property type="term" value="F:hydrolase activity, hydrolyzing O-glycosyl compounds"/>
    <property type="evidence" value="ECO:0007669"/>
    <property type="project" value="InterPro"/>
</dbReference>
<dbReference type="PROSITE" id="PS00775">
    <property type="entry name" value="GLYCOSYL_HYDROL_F3"/>
    <property type="match status" value="1"/>
</dbReference>
<evidence type="ECO:0000256" key="1">
    <source>
        <dbReference type="ARBA" id="ARBA00005336"/>
    </source>
</evidence>
<dbReference type="InterPro" id="IPR001764">
    <property type="entry name" value="Glyco_hydro_3_N"/>
</dbReference>
<evidence type="ECO:0000259" key="4">
    <source>
        <dbReference type="Pfam" id="PF00933"/>
    </source>
</evidence>
<keyword evidence="6" id="KW-1185">Reference proteome</keyword>
<dbReference type="Proteomes" id="UP000469185">
    <property type="component" value="Unassembled WGS sequence"/>
</dbReference>